<keyword evidence="2" id="KW-1185">Reference proteome</keyword>
<name>A0ABQ9IJV7_9NEOP</name>
<protein>
    <recommendedName>
        <fullName evidence="3">Reverse transcriptase</fullName>
    </recommendedName>
</protein>
<comment type="caution">
    <text evidence="1">The sequence shown here is derived from an EMBL/GenBank/DDBJ whole genome shotgun (WGS) entry which is preliminary data.</text>
</comment>
<evidence type="ECO:0000313" key="2">
    <source>
        <dbReference type="Proteomes" id="UP001159363"/>
    </source>
</evidence>
<gene>
    <name evidence="1" type="ORF">PR048_002285</name>
</gene>
<evidence type="ECO:0008006" key="3">
    <source>
        <dbReference type="Google" id="ProtNLM"/>
    </source>
</evidence>
<accession>A0ABQ9IJV7</accession>
<dbReference type="Proteomes" id="UP001159363">
    <property type="component" value="Chromosome 1"/>
</dbReference>
<reference evidence="1 2" key="1">
    <citation type="submission" date="2023-02" db="EMBL/GenBank/DDBJ databases">
        <title>LHISI_Scaffold_Assembly.</title>
        <authorList>
            <person name="Stuart O.P."/>
            <person name="Cleave R."/>
            <person name="Magrath M.J.L."/>
            <person name="Mikheyev A.S."/>
        </authorList>
    </citation>
    <scope>NUCLEOTIDE SEQUENCE [LARGE SCALE GENOMIC DNA]</scope>
    <source>
        <strain evidence="1">Daus_M_001</strain>
        <tissue evidence="1">Leg muscle</tissue>
    </source>
</reference>
<proteinExistence type="predicted"/>
<evidence type="ECO:0000313" key="1">
    <source>
        <dbReference type="EMBL" id="KAJ8896939.1"/>
    </source>
</evidence>
<sequence>MWGLRQVPAILRWNLTVLVPKGGDPMLLKNWRPVTISRLVLQELDKLVNSRLESTTIKEHRAKGSPMVLDSVHLTKDFDKVCTESIVKALHTAKNDHETIKYITAMYRDVSTILELSGRWLNSLDVKRGPLMQAMGYRDETMMGDTKVKVLAFADDVVLLKKDVATMSGPLEVLENFLETNLMECNVAKCKADQLLQVPNTRWCYVETKSQLKTQGKNVPTLEVGTQLRYLGQFYEDKGARSITHIDLT</sequence>
<organism evidence="1 2">
    <name type="scientific">Dryococelus australis</name>
    <dbReference type="NCBI Taxonomy" id="614101"/>
    <lineage>
        <taxon>Eukaryota</taxon>
        <taxon>Metazoa</taxon>
        <taxon>Ecdysozoa</taxon>
        <taxon>Arthropoda</taxon>
        <taxon>Hexapoda</taxon>
        <taxon>Insecta</taxon>
        <taxon>Pterygota</taxon>
        <taxon>Neoptera</taxon>
        <taxon>Polyneoptera</taxon>
        <taxon>Phasmatodea</taxon>
        <taxon>Verophasmatodea</taxon>
        <taxon>Anareolatae</taxon>
        <taxon>Phasmatidae</taxon>
        <taxon>Eurycanthinae</taxon>
        <taxon>Dryococelus</taxon>
    </lineage>
</organism>
<dbReference type="EMBL" id="JARBHB010000001">
    <property type="protein sequence ID" value="KAJ8896939.1"/>
    <property type="molecule type" value="Genomic_DNA"/>
</dbReference>